<dbReference type="EMBL" id="CANHGI010000003">
    <property type="protein sequence ID" value="CAI5443994.1"/>
    <property type="molecule type" value="Genomic_DNA"/>
</dbReference>
<sequence length="291" mass="34241">MEDLEKMRKDVENLEKSNLAKKQVLAEILAQFQTAQNQADTEKRRNFVRNVMRAEICLKIEESEKRRLRISAKLLDSYRFQHWTCFGVGVENLEEEGEIIVEILGCRETRWTIFDDEKSMRNLQTIRPRSSAHLHVAISNAHFFAGSKPEIVLHFRKCPPNLGQLSPQFCAEIWSHVEFQTICLKIENLPTRQLFLENEFVDEYAAIILAKCIQTCWTSKNLEKKLRISKFLQKSRQKFRCNDFETWQFLGGFEEFTECCAILEDGNQEEIERIWTANAELASEFVKFFEQ</sequence>
<gene>
    <name evidence="2" type="ORF">CAMP_LOCUS6631</name>
</gene>
<evidence type="ECO:0000313" key="2">
    <source>
        <dbReference type="EMBL" id="CAI5443994.1"/>
    </source>
</evidence>
<evidence type="ECO:0000256" key="1">
    <source>
        <dbReference type="SAM" id="Coils"/>
    </source>
</evidence>
<dbReference type="Proteomes" id="UP001152747">
    <property type="component" value="Unassembled WGS sequence"/>
</dbReference>
<accession>A0A9P1MXL2</accession>
<organism evidence="2 3">
    <name type="scientific">Caenorhabditis angaria</name>
    <dbReference type="NCBI Taxonomy" id="860376"/>
    <lineage>
        <taxon>Eukaryota</taxon>
        <taxon>Metazoa</taxon>
        <taxon>Ecdysozoa</taxon>
        <taxon>Nematoda</taxon>
        <taxon>Chromadorea</taxon>
        <taxon>Rhabditida</taxon>
        <taxon>Rhabditina</taxon>
        <taxon>Rhabditomorpha</taxon>
        <taxon>Rhabditoidea</taxon>
        <taxon>Rhabditidae</taxon>
        <taxon>Peloderinae</taxon>
        <taxon>Caenorhabditis</taxon>
    </lineage>
</organism>
<proteinExistence type="predicted"/>
<reference evidence="2" key="1">
    <citation type="submission" date="2022-11" db="EMBL/GenBank/DDBJ databases">
        <authorList>
            <person name="Kikuchi T."/>
        </authorList>
    </citation>
    <scope>NUCLEOTIDE SEQUENCE</scope>
    <source>
        <strain evidence="2">PS1010</strain>
    </source>
</reference>
<keyword evidence="3" id="KW-1185">Reference proteome</keyword>
<name>A0A9P1MXL2_9PELO</name>
<feature type="coiled-coil region" evidence="1">
    <location>
        <begin position="4"/>
        <end position="45"/>
    </location>
</feature>
<evidence type="ECO:0000313" key="3">
    <source>
        <dbReference type="Proteomes" id="UP001152747"/>
    </source>
</evidence>
<comment type="caution">
    <text evidence="2">The sequence shown here is derived from an EMBL/GenBank/DDBJ whole genome shotgun (WGS) entry which is preliminary data.</text>
</comment>
<dbReference type="AlphaFoldDB" id="A0A9P1MXL2"/>
<keyword evidence="1" id="KW-0175">Coiled coil</keyword>
<protein>
    <submittedName>
        <fullName evidence="2">Uncharacterized protein</fullName>
    </submittedName>
</protein>